<keyword evidence="3" id="KW-1185">Reference proteome</keyword>
<dbReference type="PANTHER" id="PTHR10188">
    <property type="entry name" value="L-ASPARAGINASE"/>
    <property type="match status" value="1"/>
</dbReference>
<evidence type="ECO:0000313" key="3">
    <source>
        <dbReference type="Proteomes" id="UP001217838"/>
    </source>
</evidence>
<feature type="region of interest" description="Disordered" evidence="1">
    <location>
        <begin position="17"/>
        <end position="80"/>
    </location>
</feature>
<proteinExistence type="predicted"/>
<dbReference type="Pfam" id="PF01112">
    <property type="entry name" value="Asparaginase_2"/>
    <property type="match status" value="1"/>
</dbReference>
<dbReference type="SUPFAM" id="SSF56235">
    <property type="entry name" value="N-terminal nucleophile aminohydrolases (Ntn hydrolases)"/>
    <property type="match status" value="1"/>
</dbReference>
<dbReference type="PROSITE" id="PS51257">
    <property type="entry name" value="PROKAR_LIPOPROTEIN"/>
    <property type="match status" value="1"/>
</dbReference>
<dbReference type="RefSeq" id="WP_272009759.1">
    <property type="nucleotide sequence ID" value="NZ_JAQNDN010000027.1"/>
</dbReference>
<dbReference type="InterPro" id="IPR029055">
    <property type="entry name" value="Ntn_hydrolases_N"/>
</dbReference>
<protein>
    <submittedName>
        <fullName evidence="2">Isoaspartyl peptidase/L-asparaginase</fullName>
    </submittedName>
</protein>
<dbReference type="Proteomes" id="UP001217838">
    <property type="component" value="Unassembled WGS sequence"/>
</dbReference>
<dbReference type="PANTHER" id="PTHR10188:SF13">
    <property type="entry name" value="ISOASPARTYL PEPTIDASE_L-ASPARAGINASE 2-RELATED"/>
    <property type="match status" value="1"/>
</dbReference>
<comment type="caution">
    <text evidence="2">The sequence shown here is derived from an EMBL/GenBank/DDBJ whole genome shotgun (WGS) entry which is preliminary data.</text>
</comment>
<evidence type="ECO:0000313" key="2">
    <source>
        <dbReference type="EMBL" id="MDC0675053.1"/>
    </source>
</evidence>
<dbReference type="CDD" id="cd04703">
    <property type="entry name" value="Asparaginase_2_like_1"/>
    <property type="match status" value="1"/>
</dbReference>
<sequence length="373" mass="38705">MQIRPFVALAAVLACGAPSAPQDSSRAHPETPVPADSSHVRADTPKPPVPEDSSHDRKDSPPARALPIQDGADAPTGPLVVTHAGVGTALADADGAERAAVAGRDVLASGGNALDAAIAAAVVLEDDPRYNAGTGANIRLDGHTIQLDAALMTDDGRFAAVAAIERVKNPIRAARLVLDSPHVLLVGEGATRFAHKLGLPDEVPRSPQAEAKYRARMQRLREVVETPGTTEPDWRLYWNYPGEMPPDMVAWRYGGDTVGAVARTADQRFAATLSTGGTSVTLYGRVGDVPIYGAGLFAGPAGAVACTGHGEEIIREALARTVYQALAAGTPAREAVRQAAAAFDPRWDVGLIAVDRGGWGVAATQPMASGHAS</sequence>
<name>A0ABT5BNT4_9BACT</name>
<dbReference type="EMBL" id="JAQNDN010000027">
    <property type="protein sequence ID" value="MDC0675053.1"/>
    <property type="molecule type" value="Genomic_DNA"/>
</dbReference>
<accession>A0ABT5BNT4</accession>
<reference evidence="2 3" key="1">
    <citation type="submission" date="2022-11" db="EMBL/GenBank/DDBJ databases">
        <title>Minimal conservation of predation-associated metabolite biosynthetic gene clusters underscores biosynthetic potential of Myxococcota including descriptions for ten novel species: Archangium lansinium sp. nov., Myxococcus landrumus sp. nov., Nannocystis bai.</title>
        <authorList>
            <person name="Ahearne A."/>
            <person name="Stevens C."/>
            <person name="Dowd S."/>
        </authorList>
    </citation>
    <scope>NUCLEOTIDE SEQUENCE [LARGE SCALE GENOMIC DNA]</scope>
    <source>
        <strain evidence="2 3">NCELM</strain>
    </source>
</reference>
<feature type="compositionally biased region" description="Basic and acidic residues" evidence="1">
    <location>
        <begin position="52"/>
        <end position="61"/>
    </location>
</feature>
<dbReference type="InterPro" id="IPR000246">
    <property type="entry name" value="Peptidase_T2"/>
</dbReference>
<dbReference type="Gene3D" id="3.60.20.30">
    <property type="entry name" value="(Glycosyl)asparaginase"/>
    <property type="match status" value="1"/>
</dbReference>
<organism evidence="2 3">
    <name type="scientific">Nannocystis radixulma</name>
    <dbReference type="NCBI Taxonomy" id="2995305"/>
    <lineage>
        <taxon>Bacteria</taxon>
        <taxon>Pseudomonadati</taxon>
        <taxon>Myxococcota</taxon>
        <taxon>Polyangia</taxon>
        <taxon>Nannocystales</taxon>
        <taxon>Nannocystaceae</taxon>
        <taxon>Nannocystis</taxon>
    </lineage>
</organism>
<evidence type="ECO:0000256" key="1">
    <source>
        <dbReference type="SAM" id="MobiDB-lite"/>
    </source>
</evidence>
<gene>
    <name evidence="2" type="ORF">POL58_45340</name>
</gene>